<dbReference type="AlphaFoldDB" id="A0A165DJU6"/>
<keyword evidence="1" id="KW-0812">Transmembrane</keyword>
<proteinExistence type="predicted"/>
<evidence type="ECO:0000313" key="2">
    <source>
        <dbReference type="EMBL" id="KZT05042.1"/>
    </source>
</evidence>
<dbReference type="STRING" id="1314785.A0A165DJU6"/>
<dbReference type="Proteomes" id="UP000076871">
    <property type="component" value="Unassembled WGS sequence"/>
</dbReference>
<reference evidence="2 3" key="1">
    <citation type="journal article" date="2016" name="Mol. Biol. Evol.">
        <title>Comparative Genomics of Early-Diverging Mushroom-Forming Fungi Provides Insights into the Origins of Lignocellulose Decay Capabilities.</title>
        <authorList>
            <person name="Nagy L.G."/>
            <person name="Riley R."/>
            <person name="Tritt A."/>
            <person name="Adam C."/>
            <person name="Daum C."/>
            <person name="Floudas D."/>
            <person name="Sun H."/>
            <person name="Yadav J.S."/>
            <person name="Pangilinan J."/>
            <person name="Larsson K.H."/>
            <person name="Matsuura K."/>
            <person name="Barry K."/>
            <person name="Labutti K."/>
            <person name="Kuo R."/>
            <person name="Ohm R.A."/>
            <person name="Bhattacharya S.S."/>
            <person name="Shirouzu T."/>
            <person name="Yoshinaga Y."/>
            <person name="Martin F.M."/>
            <person name="Grigoriev I.V."/>
            <person name="Hibbett D.S."/>
        </authorList>
    </citation>
    <scope>NUCLEOTIDE SEQUENCE [LARGE SCALE GENOMIC DNA]</scope>
    <source>
        <strain evidence="2 3">93-53</strain>
    </source>
</reference>
<keyword evidence="1" id="KW-0472">Membrane</keyword>
<organism evidence="2 3">
    <name type="scientific">Laetiporus sulphureus 93-53</name>
    <dbReference type="NCBI Taxonomy" id="1314785"/>
    <lineage>
        <taxon>Eukaryota</taxon>
        <taxon>Fungi</taxon>
        <taxon>Dikarya</taxon>
        <taxon>Basidiomycota</taxon>
        <taxon>Agaricomycotina</taxon>
        <taxon>Agaricomycetes</taxon>
        <taxon>Polyporales</taxon>
        <taxon>Laetiporus</taxon>
    </lineage>
</organism>
<feature type="transmembrane region" description="Helical" evidence="1">
    <location>
        <begin position="7"/>
        <end position="32"/>
    </location>
</feature>
<dbReference type="InParanoid" id="A0A165DJU6"/>
<feature type="transmembrane region" description="Helical" evidence="1">
    <location>
        <begin position="52"/>
        <end position="70"/>
    </location>
</feature>
<dbReference type="OrthoDB" id="2644397at2759"/>
<dbReference type="RefSeq" id="XP_040762782.1">
    <property type="nucleotide sequence ID" value="XM_040914508.1"/>
</dbReference>
<accession>A0A165DJU6</accession>
<feature type="transmembrane region" description="Helical" evidence="1">
    <location>
        <begin position="110"/>
        <end position="132"/>
    </location>
</feature>
<feature type="transmembrane region" description="Helical" evidence="1">
    <location>
        <begin position="481"/>
        <end position="505"/>
    </location>
</feature>
<gene>
    <name evidence="2" type="ORF">LAESUDRAFT_813682</name>
</gene>
<evidence type="ECO:0000256" key="1">
    <source>
        <dbReference type="SAM" id="Phobius"/>
    </source>
</evidence>
<keyword evidence="1" id="KW-1133">Transmembrane helix</keyword>
<protein>
    <submittedName>
        <fullName evidence="2">Uncharacterized protein</fullName>
    </submittedName>
</protein>
<keyword evidence="3" id="KW-1185">Reference proteome</keyword>
<sequence>MRFGYRLLYLLLIIVHVLLVLMHVGLLSVWALHAEQAVIVPLDQAGEVSTQVIFALQVFIILYTALLLLITQRLSINSLVDRPKTLTAVHDISNAWTGLGSALFSLGRQFSIPAAVFGTLGVTVYLASLSVLHISTPSLFTMDTYNQTGALSVGLTAGMPNITNATMLGYDRGGALWAITSTMLPYLIFVNNQSTLGLANGTLYDILDPNIGTGNVTVNATTASVACHTVPNAAAVLTYASDEEYIWTVHAIYNDYNITFDLVGILASTGVIKQFTWYNEAENSTLLLGRNAIFITTFGVVDSKGNTGSYISGYNYSDLQIIGCTLSWNSTKVIVDSSTRFIVAMESGVANNRSSEWSVWSPGLQSFPQDRQNLELDMWADMLSSSTSGMFAIGNTSPNSTSSSEIVGTQTEQSVKLILPASIDGGNVTLTQFENAVGEMTADVFWAGTHVLPADVCPNCLTLARGSTGVPKTVSRLNLNLTAILFGLVSSIILLIIAVFLTFGVTKTNRMIDGMGVLQFLWLVSDRATIQKRLAGIDEPTTGELRKVGMSETVSIRDKTARAESIEMEYSTLGTKDYD</sequence>
<evidence type="ECO:0000313" key="3">
    <source>
        <dbReference type="Proteomes" id="UP000076871"/>
    </source>
</evidence>
<dbReference type="EMBL" id="KV427632">
    <property type="protein sequence ID" value="KZT05042.1"/>
    <property type="molecule type" value="Genomic_DNA"/>
</dbReference>
<name>A0A165DJU6_9APHY</name>
<dbReference type="GeneID" id="63831535"/>